<accession>A0AAD5E625</accession>
<keyword evidence="4" id="KW-1185">Reference proteome</keyword>
<organism evidence="3 4">
    <name type="scientific">Umbelopsis ramanniana AG</name>
    <dbReference type="NCBI Taxonomy" id="1314678"/>
    <lineage>
        <taxon>Eukaryota</taxon>
        <taxon>Fungi</taxon>
        <taxon>Fungi incertae sedis</taxon>
        <taxon>Mucoromycota</taxon>
        <taxon>Mucoromycotina</taxon>
        <taxon>Umbelopsidomycetes</taxon>
        <taxon>Umbelopsidales</taxon>
        <taxon>Umbelopsidaceae</taxon>
        <taxon>Umbelopsis</taxon>
    </lineage>
</organism>
<comment type="caution">
    <text evidence="3">The sequence shown here is derived from an EMBL/GenBank/DDBJ whole genome shotgun (WGS) entry which is preliminary data.</text>
</comment>
<reference evidence="3" key="2">
    <citation type="journal article" date="2022" name="Proc. Natl. Acad. Sci. U.S.A.">
        <title>Diploid-dominant life cycles characterize the early evolution of Fungi.</title>
        <authorList>
            <person name="Amses K.R."/>
            <person name="Simmons D.R."/>
            <person name="Longcore J.E."/>
            <person name="Mondo S.J."/>
            <person name="Seto K."/>
            <person name="Jeronimo G.H."/>
            <person name="Bonds A.E."/>
            <person name="Quandt C.A."/>
            <person name="Davis W.J."/>
            <person name="Chang Y."/>
            <person name="Federici B.A."/>
            <person name="Kuo A."/>
            <person name="LaButti K."/>
            <person name="Pangilinan J."/>
            <person name="Andreopoulos W."/>
            <person name="Tritt A."/>
            <person name="Riley R."/>
            <person name="Hundley H."/>
            <person name="Johnson J."/>
            <person name="Lipzen A."/>
            <person name="Barry K."/>
            <person name="Lang B.F."/>
            <person name="Cuomo C.A."/>
            <person name="Buchler N.E."/>
            <person name="Grigoriev I.V."/>
            <person name="Spatafora J.W."/>
            <person name="Stajich J.E."/>
            <person name="James T.Y."/>
        </authorList>
    </citation>
    <scope>NUCLEOTIDE SEQUENCE</scope>
    <source>
        <strain evidence="3">AG</strain>
    </source>
</reference>
<dbReference type="Pfam" id="PF00339">
    <property type="entry name" value="Arrestin_N"/>
    <property type="match status" value="1"/>
</dbReference>
<dbReference type="Pfam" id="PF02752">
    <property type="entry name" value="Arrestin_C"/>
    <property type="match status" value="1"/>
</dbReference>
<dbReference type="GO" id="GO:0015031">
    <property type="term" value="P:protein transport"/>
    <property type="evidence" value="ECO:0007669"/>
    <property type="project" value="TreeGrafter"/>
</dbReference>
<dbReference type="EMBL" id="MU620946">
    <property type="protein sequence ID" value="KAI8577055.1"/>
    <property type="molecule type" value="Genomic_DNA"/>
</dbReference>
<dbReference type="Gene3D" id="2.60.40.640">
    <property type="match status" value="2"/>
</dbReference>
<reference evidence="3" key="1">
    <citation type="submission" date="2021-06" db="EMBL/GenBank/DDBJ databases">
        <authorList>
            <consortium name="DOE Joint Genome Institute"/>
            <person name="Mondo S.J."/>
            <person name="Amses K.R."/>
            <person name="Simmons D.R."/>
            <person name="Longcore J.E."/>
            <person name="Seto K."/>
            <person name="Alves G.H."/>
            <person name="Bonds A.E."/>
            <person name="Quandt C.A."/>
            <person name="Davis W.J."/>
            <person name="Chang Y."/>
            <person name="Letcher P.M."/>
            <person name="Powell M.J."/>
            <person name="Kuo A."/>
            <person name="Labutti K."/>
            <person name="Pangilinan J."/>
            <person name="Andreopoulos W."/>
            <person name="Tritt A."/>
            <person name="Riley R."/>
            <person name="Hundley H."/>
            <person name="Johnson J."/>
            <person name="Lipzen A."/>
            <person name="Barry K."/>
            <person name="Berbee M.L."/>
            <person name="Buchler N.E."/>
            <person name="Grigoriev I.V."/>
            <person name="Spatafora J.W."/>
            <person name="Stajich J.E."/>
            <person name="James T.Y."/>
        </authorList>
    </citation>
    <scope>NUCLEOTIDE SEQUENCE</scope>
    <source>
        <strain evidence="3">AG</strain>
    </source>
</reference>
<dbReference type="PANTHER" id="PTHR11188:SF17">
    <property type="entry name" value="FI21816P1"/>
    <property type="match status" value="1"/>
</dbReference>
<evidence type="ECO:0000313" key="4">
    <source>
        <dbReference type="Proteomes" id="UP001206595"/>
    </source>
</evidence>
<dbReference type="PANTHER" id="PTHR11188">
    <property type="entry name" value="ARRESTIN DOMAIN CONTAINING PROTEIN"/>
    <property type="match status" value="1"/>
</dbReference>
<evidence type="ECO:0008006" key="5">
    <source>
        <dbReference type="Google" id="ProtNLM"/>
    </source>
</evidence>
<feature type="domain" description="Arrestin C-terminal-like" evidence="2">
    <location>
        <begin position="165"/>
        <end position="282"/>
    </location>
</feature>
<dbReference type="InterPro" id="IPR014752">
    <property type="entry name" value="Arrestin-like_C"/>
</dbReference>
<evidence type="ECO:0000259" key="2">
    <source>
        <dbReference type="Pfam" id="PF02752"/>
    </source>
</evidence>
<protein>
    <recommendedName>
        <fullName evidence="5">Arrestin C-terminal-like domain-containing protein</fullName>
    </recommendedName>
</protein>
<proteinExistence type="predicted"/>
<dbReference type="RefSeq" id="XP_051442059.1">
    <property type="nucleotide sequence ID" value="XM_051591156.1"/>
</dbReference>
<dbReference type="GO" id="GO:0005737">
    <property type="term" value="C:cytoplasm"/>
    <property type="evidence" value="ECO:0007669"/>
    <property type="project" value="TreeGrafter"/>
</dbReference>
<evidence type="ECO:0000259" key="1">
    <source>
        <dbReference type="Pfam" id="PF00339"/>
    </source>
</evidence>
<dbReference type="InterPro" id="IPR011021">
    <property type="entry name" value="Arrestin-like_N"/>
</dbReference>
<dbReference type="Proteomes" id="UP001206595">
    <property type="component" value="Unassembled WGS sequence"/>
</dbReference>
<sequence>MNSPVKLSIDLLPEFGWRINGEPVYSPGSIFEGSVKVDTTTNIPQATIKILFVGTEKLRPDVAAISGVMLEQRPIFAVRSILFGKEGPQDIPTGEQQYHFAIQLPMVNYPPTFVHSMCSCSFRLIAVLESDSTKRMYSEQSIRYIPYIETSPLKDTYTLTAHGSSISVPSLSYLQSDTIPIHYESKNSPVTSVTVKLRRRLSYGDDGVEDHLDETLASEEIKLTNTNTLNGTVYFNLPESIVPTIDYSSWMSMTYSLEVHIRRQKLIGTAAHFMVPLTIGTMGPGIRTPSDLKPYNQSKEDEAGRRVVPCFVQRIEYEDCLPEYASYKLPNYQNSSSCEWAEPSTA</sequence>
<dbReference type="InterPro" id="IPR050357">
    <property type="entry name" value="Arrestin_domain-protein"/>
</dbReference>
<evidence type="ECO:0000313" key="3">
    <source>
        <dbReference type="EMBL" id="KAI8577055.1"/>
    </source>
</evidence>
<dbReference type="SUPFAM" id="SSF81296">
    <property type="entry name" value="E set domains"/>
    <property type="match status" value="1"/>
</dbReference>
<feature type="domain" description="Arrestin-like N-terminal" evidence="1">
    <location>
        <begin position="21"/>
        <end position="133"/>
    </location>
</feature>
<name>A0AAD5E625_UMBRA</name>
<dbReference type="GeneID" id="75916499"/>
<dbReference type="AlphaFoldDB" id="A0AAD5E625"/>
<gene>
    <name evidence="3" type="ORF">K450DRAFT_254141</name>
</gene>
<dbReference type="InterPro" id="IPR014756">
    <property type="entry name" value="Ig_E-set"/>
</dbReference>
<dbReference type="InterPro" id="IPR011022">
    <property type="entry name" value="Arrestin_C-like"/>
</dbReference>